<comment type="caution">
    <text evidence="1">The sequence shown here is derived from an EMBL/GenBank/DDBJ whole genome shotgun (WGS) entry which is preliminary data.</text>
</comment>
<dbReference type="AlphaFoldDB" id="A0A5N6RXZ6"/>
<evidence type="ECO:0000313" key="1">
    <source>
        <dbReference type="EMBL" id="KAE8129687.1"/>
    </source>
</evidence>
<proteinExistence type="predicted"/>
<dbReference type="EMBL" id="QDAG01000002">
    <property type="protein sequence ID" value="KAE8129687.1"/>
    <property type="molecule type" value="Genomic_DNA"/>
</dbReference>
<dbReference type="GeneID" id="78126562"/>
<gene>
    <name evidence="1" type="ORF">DDE84_02500</name>
</gene>
<dbReference type="OrthoDB" id="5068225at2"/>
<protein>
    <recommendedName>
        <fullName evidence="3">DUF3168 domain-containing protein</fullName>
    </recommendedName>
</protein>
<dbReference type="Proteomes" id="UP000325415">
    <property type="component" value="Unassembled WGS sequence"/>
</dbReference>
<accession>A0A5N6RXZ6</accession>
<dbReference type="RefSeq" id="WP_152580169.1">
    <property type="nucleotide sequence ID" value="NZ_QDAG01000002.1"/>
</dbReference>
<evidence type="ECO:0008006" key="3">
    <source>
        <dbReference type="Google" id="ProtNLM"/>
    </source>
</evidence>
<keyword evidence="2" id="KW-1185">Reference proteome</keyword>
<organism evidence="1 2">
    <name type="scientific">Bifidobacterium tibiigranuli</name>
    <dbReference type="NCBI Taxonomy" id="2172043"/>
    <lineage>
        <taxon>Bacteria</taxon>
        <taxon>Bacillati</taxon>
        <taxon>Actinomycetota</taxon>
        <taxon>Actinomycetes</taxon>
        <taxon>Bifidobacteriales</taxon>
        <taxon>Bifidobacteriaceae</taxon>
        <taxon>Bifidobacterium</taxon>
    </lineage>
</organism>
<reference evidence="1 2" key="1">
    <citation type="submission" date="2018-04" db="EMBL/GenBank/DDBJ databases">
        <authorList>
            <person name="Eckel V.P."/>
            <person name="Vogel R.F."/>
        </authorList>
    </citation>
    <scope>NUCLEOTIDE SEQUENCE [LARGE SCALE GENOMIC DNA]</scope>
    <source>
        <strain evidence="2">TMW 2.1764</strain>
    </source>
</reference>
<sequence>MSTVLPTDLEAWACTYLNPALTDVRDLQVGNREPSDYRGGYPLIVVSETVNGQSERVVFDTTLAVTVRGWSRSRPKPCKDLARRVYGLLTADPDILEGHAPDSRILALDGDNCKGPYPITEDLDVACYYMTFTYAVDGEIHQ</sequence>
<name>A0A5N6RXZ6_9BIFI</name>
<evidence type="ECO:0000313" key="2">
    <source>
        <dbReference type="Proteomes" id="UP000325415"/>
    </source>
</evidence>